<dbReference type="Pfam" id="PF06074">
    <property type="entry name" value="Portal_Mu"/>
    <property type="match status" value="1"/>
</dbReference>
<comment type="caution">
    <text evidence="1">The sequence shown here is derived from an EMBL/GenBank/DDBJ whole genome shotgun (WGS) entry which is preliminary data.</text>
</comment>
<dbReference type="InterPro" id="IPR009279">
    <property type="entry name" value="Portal_Mu"/>
</dbReference>
<dbReference type="Proteomes" id="UP001597353">
    <property type="component" value="Unassembled WGS sequence"/>
</dbReference>
<reference evidence="2" key="1">
    <citation type="journal article" date="2019" name="Int. J. Syst. Evol. Microbiol.">
        <title>The Global Catalogue of Microorganisms (GCM) 10K type strain sequencing project: providing services to taxonomists for standard genome sequencing and annotation.</title>
        <authorList>
            <consortium name="The Broad Institute Genomics Platform"/>
            <consortium name="The Broad Institute Genome Sequencing Center for Infectious Disease"/>
            <person name="Wu L."/>
            <person name="Ma J."/>
        </authorList>
    </citation>
    <scope>NUCLEOTIDE SEQUENCE [LARGE SCALE GENOMIC DNA]</scope>
    <source>
        <strain evidence="2">CGMCC 4.7242</strain>
    </source>
</reference>
<evidence type="ECO:0000313" key="1">
    <source>
        <dbReference type="EMBL" id="MFD1914125.1"/>
    </source>
</evidence>
<dbReference type="RefSeq" id="WP_390265142.1">
    <property type="nucleotide sequence ID" value="NZ_JBHUGH010000034.1"/>
</dbReference>
<organism evidence="1 2">
    <name type="scientific">Halodurantibacterium flavum</name>
    <dbReference type="NCBI Taxonomy" id="1382802"/>
    <lineage>
        <taxon>Bacteria</taxon>
        <taxon>Pseudomonadati</taxon>
        <taxon>Pseudomonadota</taxon>
        <taxon>Alphaproteobacteria</taxon>
        <taxon>Rhodobacterales</taxon>
        <taxon>Paracoccaceae</taxon>
        <taxon>Halodurantibacterium</taxon>
    </lineage>
</organism>
<name>A0ABW4S954_9RHOB</name>
<gene>
    <name evidence="1" type="ORF">ACFSGJ_18130</name>
</gene>
<protein>
    <submittedName>
        <fullName evidence="1">DUF935 domain-containing protein</fullName>
    </submittedName>
</protein>
<keyword evidence="2" id="KW-1185">Reference proteome</keyword>
<evidence type="ECO:0000313" key="2">
    <source>
        <dbReference type="Proteomes" id="UP001597353"/>
    </source>
</evidence>
<sequence length="541" mass="59281">MAKTPGILDRWGRPIRREAMTEEFSAATIGGVRSPLTSYPGDGLNPIRLAQILREADHGDPVRYLELAETVEERDPHYLGVLGTRRRAVSQIDITVEAASDDQADVRIADMVRDWVGRDELSDEMFDILDCIGKGFSFTEIIWDTSEGQWQPARLEYRDPRWFRFDRRDLTTPLRLDDSGRELPLEPGKYINARIRAKSGVPLRSGLARLALWGWMFKAFTLRDWAIFVQTYGQPLRLGKWSAGASEKDKDTLFRAVANIAGDCAAIIPESMSIEFIDTGQVSASGDLYLSRADWLDRQISKAVLGQTATTDAIAGGHAVGREHRLVQEDIETSDARAISAVLNRDLIHPWVQLEFGPQKRYPRLLIARPKAEDLAGLTSALDKLVPLGLRVEQSVIRDKLGLPEPAPGAEILSVSAPQVSPPGPGSIFERFSGDFEGGAARPAPATALNAERPSAARTEPPAPEAILADRMGAEVQPEMGRMLETIEAMLTAAGSLEEFREMLLAAFPTLDSGGLAARLAQGMMAAHLAGRIALNEESDG</sequence>
<proteinExistence type="predicted"/>
<accession>A0ABW4S954</accession>
<dbReference type="EMBL" id="JBHUGH010000034">
    <property type="protein sequence ID" value="MFD1914125.1"/>
    <property type="molecule type" value="Genomic_DNA"/>
</dbReference>